<dbReference type="SUPFAM" id="SSF89919">
    <property type="entry name" value="Ribosome-binding factor A, RbfA"/>
    <property type="match status" value="1"/>
</dbReference>
<dbReference type="GO" id="GO:0030490">
    <property type="term" value="P:maturation of SSU-rRNA"/>
    <property type="evidence" value="ECO:0007669"/>
    <property type="project" value="UniProtKB-UniRule"/>
</dbReference>
<dbReference type="Proteomes" id="UP000008461">
    <property type="component" value="Chromosome"/>
</dbReference>
<dbReference type="InterPro" id="IPR015946">
    <property type="entry name" value="KH_dom-like_a/b"/>
</dbReference>
<dbReference type="eggNOG" id="COG0858">
    <property type="taxonomic scope" value="Bacteria"/>
</dbReference>
<proteinExistence type="inferred from homology"/>
<dbReference type="PANTHER" id="PTHR33515">
    <property type="entry name" value="RIBOSOME-BINDING FACTOR A, CHLOROPLASTIC-RELATED"/>
    <property type="match status" value="1"/>
</dbReference>
<evidence type="ECO:0000313" key="4">
    <source>
        <dbReference type="Proteomes" id="UP000008461"/>
    </source>
</evidence>
<dbReference type="GO" id="GO:0043024">
    <property type="term" value="F:ribosomal small subunit binding"/>
    <property type="evidence" value="ECO:0007669"/>
    <property type="project" value="TreeGrafter"/>
</dbReference>
<evidence type="ECO:0000313" key="3">
    <source>
        <dbReference type="EMBL" id="AEE50264.1"/>
    </source>
</evidence>
<dbReference type="STRING" id="760192.Halhy_2389"/>
<dbReference type="RefSeq" id="WP_013764813.1">
    <property type="nucleotide sequence ID" value="NC_015510.1"/>
</dbReference>
<dbReference type="InterPro" id="IPR023799">
    <property type="entry name" value="RbfA_dom_sf"/>
</dbReference>
<dbReference type="InterPro" id="IPR000238">
    <property type="entry name" value="RbfA"/>
</dbReference>
<dbReference type="Gene3D" id="3.30.300.20">
    <property type="match status" value="1"/>
</dbReference>
<sequence>METIKQKQVAELVKRNFSMVLQDEGTNIYGATPLVTVTNVKVTPDLSLAKIYLSIYNTEHKQEVLLEMAEEKNRLKQALGYRLRKLVRRIPDVDFYLDDTLDEMFRIDELFGRLRADNQMGSEEE</sequence>
<dbReference type="HOGENOM" id="CLU_089475_4_1_10"/>
<protein>
    <recommendedName>
        <fullName evidence="2">Ribosome-binding factor A</fullName>
    </recommendedName>
</protein>
<keyword evidence="4" id="KW-1185">Reference proteome</keyword>
<dbReference type="Pfam" id="PF02033">
    <property type="entry name" value="RBFA"/>
    <property type="match status" value="1"/>
</dbReference>
<evidence type="ECO:0000256" key="2">
    <source>
        <dbReference type="HAMAP-Rule" id="MF_00003"/>
    </source>
</evidence>
<comment type="subcellular location">
    <subcellularLocation>
        <location evidence="2">Cytoplasm</location>
    </subcellularLocation>
</comment>
<name>F4KWB4_HALH1</name>
<dbReference type="AlphaFoldDB" id="F4KWB4"/>
<accession>F4KWB4</accession>
<comment type="subunit">
    <text evidence="2">Monomer. Binds 30S ribosomal subunits, but not 50S ribosomal subunits or 70S ribosomes.</text>
</comment>
<gene>
    <name evidence="2" type="primary">rbfA</name>
    <name evidence="3" type="ordered locus">Halhy_2389</name>
</gene>
<keyword evidence="2" id="KW-0963">Cytoplasm</keyword>
<dbReference type="NCBIfam" id="TIGR00082">
    <property type="entry name" value="rbfA"/>
    <property type="match status" value="1"/>
</dbReference>
<dbReference type="PANTHER" id="PTHR33515:SF1">
    <property type="entry name" value="RIBOSOME-BINDING FACTOR A, CHLOROPLASTIC-RELATED"/>
    <property type="match status" value="1"/>
</dbReference>
<evidence type="ECO:0000256" key="1">
    <source>
        <dbReference type="ARBA" id="ARBA00022517"/>
    </source>
</evidence>
<dbReference type="HAMAP" id="MF_00003">
    <property type="entry name" value="RbfA"/>
    <property type="match status" value="1"/>
</dbReference>
<comment type="function">
    <text evidence="2">One of several proteins that assist in the late maturation steps of the functional core of the 30S ribosomal subunit. Associates with free 30S ribosomal subunits (but not with 30S subunits that are part of 70S ribosomes or polysomes). Required for efficient processing of 16S rRNA. May interact with the 5'-terminal helix region of 16S rRNA.</text>
</comment>
<reference key="2">
    <citation type="submission" date="2011-04" db="EMBL/GenBank/DDBJ databases">
        <title>Complete sequence of chromosome of Haliscomenobacter hydrossis DSM 1100.</title>
        <authorList>
            <consortium name="US DOE Joint Genome Institute (JGI-PGF)"/>
            <person name="Lucas S."/>
            <person name="Han J."/>
            <person name="Lapidus A."/>
            <person name="Bruce D."/>
            <person name="Goodwin L."/>
            <person name="Pitluck S."/>
            <person name="Peters L."/>
            <person name="Kyrpides N."/>
            <person name="Mavromatis K."/>
            <person name="Ivanova N."/>
            <person name="Ovchinnikova G."/>
            <person name="Pagani I."/>
            <person name="Daligault H."/>
            <person name="Detter J.C."/>
            <person name="Han C."/>
            <person name="Land M."/>
            <person name="Hauser L."/>
            <person name="Markowitz V."/>
            <person name="Cheng J.-F."/>
            <person name="Hugenholtz P."/>
            <person name="Woyke T."/>
            <person name="Wu D."/>
            <person name="Verbarg S."/>
            <person name="Frueling A."/>
            <person name="Brambilla E."/>
            <person name="Klenk H.-P."/>
            <person name="Eisen J.A."/>
        </authorList>
    </citation>
    <scope>NUCLEOTIDE SEQUENCE</scope>
    <source>
        <strain>DSM 1100</strain>
    </source>
</reference>
<dbReference type="OrthoDB" id="9811910at2"/>
<dbReference type="EMBL" id="CP002691">
    <property type="protein sequence ID" value="AEE50264.1"/>
    <property type="molecule type" value="Genomic_DNA"/>
</dbReference>
<organism evidence="3 4">
    <name type="scientific">Haliscomenobacter hydrossis (strain ATCC 27775 / DSM 1100 / LMG 10767 / O)</name>
    <dbReference type="NCBI Taxonomy" id="760192"/>
    <lineage>
        <taxon>Bacteria</taxon>
        <taxon>Pseudomonadati</taxon>
        <taxon>Bacteroidota</taxon>
        <taxon>Saprospiria</taxon>
        <taxon>Saprospirales</taxon>
        <taxon>Haliscomenobacteraceae</taxon>
        <taxon>Haliscomenobacter</taxon>
    </lineage>
</organism>
<dbReference type="GO" id="GO:0005829">
    <property type="term" value="C:cytosol"/>
    <property type="evidence" value="ECO:0007669"/>
    <property type="project" value="TreeGrafter"/>
</dbReference>
<keyword evidence="1 2" id="KW-0690">Ribosome biogenesis</keyword>
<comment type="similarity">
    <text evidence="2">Belongs to the RbfA family.</text>
</comment>
<dbReference type="KEGG" id="hhy:Halhy_2389"/>
<reference evidence="3 4" key="1">
    <citation type="journal article" date="2011" name="Stand. Genomic Sci.">
        <title>Complete genome sequence of Haliscomenobacter hydrossis type strain (O).</title>
        <authorList>
            <consortium name="US DOE Joint Genome Institute (JGI-PGF)"/>
            <person name="Daligault H."/>
            <person name="Lapidus A."/>
            <person name="Zeytun A."/>
            <person name="Nolan M."/>
            <person name="Lucas S."/>
            <person name="Del Rio T.G."/>
            <person name="Tice H."/>
            <person name="Cheng J.F."/>
            <person name="Tapia R."/>
            <person name="Han C."/>
            <person name="Goodwin L."/>
            <person name="Pitluck S."/>
            <person name="Liolios K."/>
            <person name="Pagani I."/>
            <person name="Ivanova N."/>
            <person name="Huntemann M."/>
            <person name="Mavromatis K."/>
            <person name="Mikhailova N."/>
            <person name="Pati A."/>
            <person name="Chen A."/>
            <person name="Palaniappan K."/>
            <person name="Land M."/>
            <person name="Hauser L."/>
            <person name="Brambilla E.M."/>
            <person name="Rohde M."/>
            <person name="Verbarg S."/>
            <person name="Goker M."/>
            <person name="Bristow J."/>
            <person name="Eisen J.A."/>
            <person name="Markowitz V."/>
            <person name="Hugenholtz P."/>
            <person name="Kyrpides N.C."/>
            <person name="Klenk H.P."/>
            <person name="Woyke T."/>
        </authorList>
    </citation>
    <scope>NUCLEOTIDE SEQUENCE [LARGE SCALE GENOMIC DNA]</scope>
    <source>
        <strain evidence="4">ATCC 27775 / DSM 1100 / LMG 10767 / O</strain>
    </source>
</reference>